<dbReference type="OrthoDB" id="261398at2759"/>
<keyword evidence="1" id="KW-0175">Coiled coil</keyword>
<name>A0A0S4IVM1_BODSA</name>
<dbReference type="OMA" id="ARAMKRY"/>
<keyword evidence="3" id="KW-1185">Reference proteome</keyword>
<protein>
    <submittedName>
        <fullName evidence="2">Uncharacterized protein</fullName>
    </submittedName>
</protein>
<dbReference type="EMBL" id="CYKH01000493">
    <property type="protein sequence ID" value="CUG01407.1"/>
    <property type="molecule type" value="Genomic_DNA"/>
</dbReference>
<dbReference type="VEuPathDB" id="TriTrypDB:BSAL_04430"/>
<evidence type="ECO:0000256" key="1">
    <source>
        <dbReference type="SAM" id="Coils"/>
    </source>
</evidence>
<feature type="coiled-coil region" evidence="1">
    <location>
        <begin position="180"/>
        <end position="214"/>
    </location>
</feature>
<evidence type="ECO:0000313" key="2">
    <source>
        <dbReference type="EMBL" id="CUG01407.1"/>
    </source>
</evidence>
<evidence type="ECO:0000313" key="3">
    <source>
        <dbReference type="Proteomes" id="UP000051952"/>
    </source>
</evidence>
<sequence>MRSFGGYTTAVFSTSRHFQDMTASVLGTSTLSSQFLQQLKEDLSAEEMKKQSGFGTFGETMRSCISKGELEHMESPAADEAHLKKLDKMVDNWFTKIPLPKDPMRAALAPTKEELAEQEKFEVLKEAMRERYQSANRRKRAEEERIGVAMKRVEDGTHPAYNKASKYEAFETVSEKISLAKAADNEADALRKELEEMKRKVAALEASLKQSTSTSV</sequence>
<gene>
    <name evidence="2" type="ORF">BSAL_04430</name>
</gene>
<proteinExistence type="predicted"/>
<dbReference type="AlphaFoldDB" id="A0A0S4IVM1"/>
<dbReference type="Proteomes" id="UP000051952">
    <property type="component" value="Unassembled WGS sequence"/>
</dbReference>
<accession>A0A0S4IVM1</accession>
<reference evidence="3" key="1">
    <citation type="submission" date="2015-09" db="EMBL/GenBank/DDBJ databases">
        <authorList>
            <consortium name="Pathogen Informatics"/>
        </authorList>
    </citation>
    <scope>NUCLEOTIDE SEQUENCE [LARGE SCALE GENOMIC DNA]</scope>
    <source>
        <strain evidence="3">Lake Konstanz</strain>
    </source>
</reference>
<organism evidence="2 3">
    <name type="scientific">Bodo saltans</name>
    <name type="common">Flagellated protozoan</name>
    <dbReference type="NCBI Taxonomy" id="75058"/>
    <lineage>
        <taxon>Eukaryota</taxon>
        <taxon>Discoba</taxon>
        <taxon>Euglenozoa</taxon>
        <taxon>Kinetoplastea</taxon>
        <taxon>Metakinetoplastina</taxon>
        <taxon>Eubodonida</taxon>
        <taxon>Bodonidae</taxon>
        <taxon>Bodo</taxon>
    </lineage>
</organism>